<dbReference type="GO" id="GO:0003677">
    <property type="term" value="F:DNA binding"/>
    <property type="evidence" value="ECO:0007669"/>
    <property type="project" value="InterPro"/>
</dbReference>
<keyword evidence="3" id="KW-0731">Sigma factor</keyword>
<comment type="similarity">
    <text evidence="1">Belongs to the sigma-70 factor family. ECF subfamily.</text>
</comment>
<dbReference type="InterPro" id="IPR007627">
    <property type="entry name" value="RNA_pol_sigma70_r2"/>
</dbReference>
<dbReference type="PANTHER" id="PTHR43133:SF62">
    <property type="entry name" value="RNA POLYMERASE SIGMA FACTOR SIGZ"/>
    <property type="match status" value="1"/>
</dbReference>
<dbReference type="GO" id="GO:0016987">
    <property type="term" value="F:sigma factor activity"/>
    <property type="evidence" value="ECO:0007669"/>
    <property type="project" value="UniProtKB-KW"/>
</dbReference>
<feature type="domain" description="RNA polymerase sigma-70 region 2" evidence="5">
    <location>
        <begin position="37"/>
        <end position="99"/>
    </location>
</feature>
<dbReference type="InParanoid" id="A0A6N7ER24"/>
<evidence type="ECO:0000313" key="8">
    <source>
        <dbReference type="Proteomes" id="UP000471298"/>
    </source>
</evidence>
<dbReference type="Gene3D" id="1.10.10.10">
    <property type="entry name" value="Winged helix-like DNA-binding domain superfamily/Winged helix DNA-binding domain"/>
    <property type="match status" value="1"/>
</dbReference>
<dbReference type="InterPro" id="IPR013249">
    <property type="entry name" value="RNA_pol_sigma70_r4_t2"/>
</dbReference>
<dbReference type="NCBIfam" id="TIGR02937">
    <property type="entry name" value="sigma70-ECF"/>
    <property type="match status" value="1"/>
</dbReference>
<dbReference type="InterPro" id="IPR039425">
    <property type="entry name" value="RNA_pol_sigma-70-like"/>
</dbReference>
<gene>
    <name evidence="7" type="ORF">GCU85_01020</name>
</gene>
<reference evidence="7 8" key="1">
    <citation type="submission" date="2019-10" db="EMBL/GenBank/DDBJ databases">
        <title>Cardiobacteriales fam. a chemoheterotrophic member of the order Cardiobacteriales, and proposal of Cardiobacteriales fam. nov.</title>
        <authorList>
            <person name="Wang C."/>
        </authorList>
    </citation>
    <scope>NUCLEOTIDE SEQUENCE [LARGE SCALE GENOMIC DNA]</scope>
    <source>
        <strain evidence="7 8">ML27</strain>
    </source>
</reference>
<dbReference type="GO" id="GO:0006352">
    <property type="term" value="P:DNA-templated transcription initiation"/>
    <property type="evidence" value="ECO:0007669"/>
    <property type="project" value="InterPro"/>
</dbReference>
<keyword evidence="4" id="KW-0804">Transcription</keyword>
<dbReference type="SUPFAM" id="SSF88659">
    <property type="entry name" value="Sigma3 and sigma4 domains of RNA polymerase sigma factors"/>
    <property type="match status" value="1"/>
</dbReference>
<proteinExistence type="inferred from homology"/>
<evidence type="ECO:0000256" key="1">
    <source>
        <dbReference type="ARBA" id="ARBA00010641"/>
    </source>
</evidence>
<dbReference type="Proteomes" id="UP000471298">
    <property type="component" value="Unassembled WGS sequence"/>
</dbReference>
<sequence length="201" mass="23046">MSKDNTSKDSAYLAALLGRVSLSDQQAFRETYELTSAKLFAISLRITKQARLSEEALQEGFVKIWENARYYDPDKSQAMTWMGAIIRNKSIDIVRKNARHVESHDEYDDGVADIETVYDNDNPEVLALNDDQMASVHDCLASIGDNYRDVILLAYLEGYTHQEIAEQIQQPIGTIKTWLHRGIKHLRACLQKREKPSRDKR</sequence>
<evidence type="ECO:0000256" key="4">
    <source>
        <dbReference type="ARBA" id="ARBA00023163"/>
    </source>
</evidence>
<dbReference type="PANTHER" id="PTHR43133">
    <property type="entry name" value="RNA POLYMERASE ECF-TYPE SIGMA FACTO"/>
    <property type="match status" value="1"/>
</dbReference>
<dbReference type="SUPFAM" id="SSF88946">
    <property type="entry name" value="Sigma2 domain of RNA polymerase sigma factors"/>
    <property type="match status" value="1"/>
</dbReference>
<dbReference type="InterPro" id="IPR013324">
    <property type="entry name" value="RNA_pol_sigma_r3/r4-like"/>
</dbReference>
<dbReference type="InterPro" id="IPR014284">
    <property type="entry name" value="RNA_pol_sigma-70_dom"/>
</dbReference>
<organism evidence="7 8">
    <name type="scientific">Ostreibacterium oceani</name>
    <dbReference type="NCBI Taxonomy" id="2654998"/>
    <lineage>
        <taxon>Bacteria</taxon>
        <taxon>Pseudomonadati</taxon>
        <taxon>Pseudomonadota</taxon>
        <taxon>Gammaproteobacteria</taxon>
        <taxon>Cardiobacteriales</taxon>
        <taxon>Ostreibacteriaceae</taxon>
        <taxon>Ostreibacterium</taxon>
    </lineage>
</organism>
<comment type="caution">
    <text evidence="7">The sequence shown here is derived from an EMBL/GenBank/DDBJ whole genome shotgun (WGS) entry which is preliminary data.</text>
</comment>
<accession>A0A6N7ER24</accession>
<dbReference type="CDD" id="cd06171">
    <property type="entry name" value="Sigma70_r4"/>
    <property type="match status" value="1"/>
</dbReference>
<keyword evidence="8" id="KW-1185">Reference proteome</keyword>
<evidence type="ECO:0000259" key="6">
    <source>
        <dbReference type="Pfam" id="PF08281"/>
    </source>
</evidence>
<feature type="domain" description="RNA polymerase sigma factor 70 region 4 type 2" evidence="6">
    <location>
        <begin position="135"/>
        <end position="186"/>
    </location>
</feature>
<evidence type="ECO:0000313" key="7">
    <source>
        <dbReference type="EMBL" id="MPV85314.1"/>
    </source>
</evidence>
<dbReference type="InterPro" id="IPR036388">
    <property type="entry name" value="WH-like_DNA-bd_sf"/>
</dbReference>
<dbReference type="Gene3D" id="1.10.1740.10">
    <property type="match status" value="1"/>
</dbReference>
<evidence type="ECO:0000256" key="2">
    <source>
        <dbReference type="ARBA" id="ARBA00023015"/>
    </source>
</evidence>
<name>A0A6N7ER24_9GAMM</name>
<dbReference type="InterPro" id="IPR013325">
    <property type="entry name" value="RNA_pol_sigma_r2"/>
</dbReference>
<keyword evidence="2" id="KW-0805">Transcription regulation</keyword>
<dbReference type="AlphaFoldDB" id="A0A6N7ER24"/>
<evidence type="ECO:0000259" key="5">
    <source>
        <dbReference type="Pfam" id="PF04542"/>
    </source>
</evidence>
<protein>
    <submittedName>
        <fullName evidence="7">Sigma-70 family RNA polymerase sigma factor</fullName>
    </submittedName>
</protein>
<dbReference type="Pfam" id="PF04542">
    <property type="entry name" value="Sigma70_r2"/>
    <property type="match status" value="1"/>
</dbReference>
<dbReference type="RefSeq" id="WP_152808440.1">
    <property type="nucleotide sequence ID" value="NZ_WHNW01000001.1"/>
</dbReference>
<dbReference type="Pfam" id="PF08281">
    <property type="entry name" value="Sigma70_r4_2"/>
    <property type="match status" value="1"/>
</dbReference>
<dbReference type="EMBL" id="WHNW01000001">
    <property type="protein sequence ID" value="MPV85314.1"/>
    <property type="molecule type" value="Genomic_DNA"/>
</dbReference>
<evidence type="ECO:0000256" key="3">
    <source>
        <dbReference type="ARBA" id="ARBA00023082"/>
    </source>
</evidence>